<protein>
    <recommendedName>
        <fullName evidence="6">IGFBP N-terminal domain-containing protein</fullName>
    </recommendedName>
</protein>
<keyword evidence="2" id="KW-1133">Transmembrane helix</keyword>
<keyword evidence="5" id="KW-1185">Reference proteome</keyword>
<evidence type="ECO:0000313" key="5">
    <source>
        <dbReference type="Proteomes" id="UP000664859"/>
    </source>
</evidence>
<dbReference type="EMBL" id="JAFCMP010000357">
    <property type="protein sequence ID" value="KAG5180868.1"/>
    <property type="molecule type" value="Genomic_DNA"/>
</dbReference>
<comment type="caution">
    <text evidence="4">The sequence shown here is derived from an EMBL/GenBank/DDBJ whole genome shotgun (WGS) entry which is preliminary data.</text>
</comment>
<feature type="transmembrane region" description="Helical" evidence="2">
    <location>
        <begin position="203"/>
        <end position="222"/>
    </location>
</feature>
<evidence type="ECO:0000256" key="1">
    <source>
        <dbReference type="SAM" id="MobiDB-lite"/>
    </source>
</evidence>
<proteinExistence type="predicted"/>
<sequence length="284" mass="28264">MKSSRLPLLGIVALLVICQQAALALLCAPCRGEGCRTDLGEGELCGGACQPHGVCAPGLYCKLDAVRDEVGPGTGKLPLASPSATQNGGAQFKFLNPFHTVPLGRCASLAAEAQPATPASEVAATSAEQHTQEREQRGGRPAQPEQPEAASRLLQTDAQVAAAAAPIGLAATLDHPSGASAGLAAALAPPLALQMPSARLRTAGAAAAAAALLAVAAATRAARKRSSDRRLRNLRRRASRHLTHLLPSTAADGAPSPTGKGHSGSGSGGGGAAAAADDGVAEMA</sequence>
<feature type="signal peptide" evidence="3">
    <location>
        <begin position="1"/>
        <end position="24"/>
    </location>
</feature>
<evidence type="ECO:0008006" key="6">
    <source>
        <dbReference type="Google" id="ProtNLM"/>
    </source>
</evidence>
<feature type="compositionally biased region" description="Basic residues" evidence="1">
    <location>
        <begin position="224"/>
        <end position="243"/>
    </location>
</feature>
<evidence type="ECO:0000256" key="3">
    <source>
        <dbReference type="SAM" id="SignalP"/>
    </source>
</evidence>
<accession>A0A835YUD0</accession>
<dbReference type="Proteomes" id="UP000664859">
    <property type="component" value="Unassembled WGS sequence"/>
</dbReference>
<keyword evidence="2" id="KW-0812">Transmembrane</keyword>
<keyword evidence="3" id="KW-0732">Signal</keyword>
<feature type="region of interest" description="Disordered" evidence="1">
    <location>
        <begin position="117"/>
        <end position="150"/>
    </location>
</feature>
<gene>
    <name evidence="4" type="ORF">JKP88DRAFT_263805</name>
</gene>
<feature type="compositionally biased region" description="Gly residues" evidence="1">
    <location>
        <begin position="261"/>
        <end position="272"/>
    </location>
</feature>
<organism evidence="4 5">
    <name type="scientific">Tribonema minus</name>
    <dbReference type="NCBI Taxonomy" id="303371"/>
    <lineage>
        <taxon>Eukaryota</taxon>
        <taxon>Sar</taxon>
        <taxon>Stramenopiles</taxon>
        <taxon>Ochrophyta</taxon>
        <taxon>PX clade</taxon>
        <taxon>Xanthophyceae</taxon>
        <taxon>Tribonematales</taxon>
        <taxon>Tribonemataceae</taxon>
        <taxon>Tribonema</taxon>
    </lineage>
</organism>
<reference evidence="4" key="1">
    <citation type="submission" date="2021-02" db="EMBL/GenBank/DDBJ databases">
        <title>First Annotated Genome of the Yellow-green Alga Tribonema minus.</title>
        <authorList>
            <person name="Mahan K.M."/>
        </authorList>
    </citation>
    <scope>NUCLEOTIDE SEQUENCE</scope>
    <source>
        <strain evidence="4">UTEX B ZZ1240</strain>
    </source>
</reference>
<name>A0A835YUD0_9STRA</name>
<evidence type="ECO:0000313" key="4">
    <source>
        <dbReference type="EMBL" id="KAG5180868.1"/>
    </source>
</evidence>
<dbReference type="AlphaFoldDB" id="A0A835YUD0"/>
<feature type="chain" id="PRO_5032415335" description="IGFBP N-terminal domain-containing protein" evidence="3">
    <location>
        <begin position="25"/>
        <end position="284"/>
    </location>
</feature>
<feature type="region of interest" description="Disordered" evidence="1">
    <location>
        <begin position="224"/>
        <end position="284"/>
    </location>
</feature>
<keyword evidence="2" id="KW-0472">Membrane</keyword>
<evidence type="ECO:0000256" key="2">
    <source>
        <dbReference type="SAM" id="Phobius"/>
    </source>
</evidence>